<reference evidence="1 2" key="1">
    <citation type="submission" date="2019-11" db="EMBL/GenBank/DDBJ databases">
        <title>Bacillus lacus genome.</title>
        <authorList>
            <person name="Allen C.J."/>
            <person name="Newman J.D."/>
        </authorList>
    </citation>
    <scope>NUCLEOTIDE SEQUENCE [LARGE SCALE GENOMIC DNA]</scope>
    <source>
        <strain evidence="1 2">KCTC 33946</strain>
    </source>
</reference>
<dbReference type="Proteomes" id="UP000448867">
    <property type="component" value="Unassembled WGS sequence"/>
</dbReference>
<proteinExistence type="predicted"/>
<gene>
    <name evidence="1" type="ORF">GJU40_04810</name>
</gene>
<accession>A0A7X2LWI2</accession>
<dbReference type="OrthoDB" id="1683552at2"/>
<protein>
    <submittedName>
        <fullName evidence="1">Uncharacterized protein</fullName>
    </submittedName>
</protein>
<evidence type="ECO:0000313" key="1">
    <source>
        <dbReference type="EMBL" id="MRX71495.1"/>
    </source>
</evidence>
<name>A0A7X2LWI2_9BACI</name>
<keyword evidence="2" id="KW-1185">Reference proteome</keyword>
<organism evidence="1 2">
    <name type="scientific">Metabacillus lacus</name>
    <dbReference type="NCBI Taxonomy" id="1983721"/>
    <lineage>
        <taxon>Bacteria</taxon>
        <taxon>Bacillati</taxon>
        <taxon>Bacillota</taxon>
        <taxon>Bacilli</taxon>
        <taxon>Bacillales</taxon>
        <taxon>Bacillaceae</taxon>
        <taxon>Metabacillus</taxon>
    </lineage>
</organism>
<comment type="caution">
    <text evidence="1">The sequence shown here is derived from an EMBL/GenBank/DDBJ whole genome shotgun (WGS) entry which is preliminary data.</text>
</comment>
<evidence type="ECO:0000313" key="2">
    <source>
        <dbReference type="Proteomes" id="UP000448867"/>
    </source>
</evidence>
<sequence length="80" mass="9190">MTVCPLCNGFSEEISQCPNCSSMMEDKGRFTDYFDDYSAYMDIDVMKLFDGMPNSLEKHQCLHLLYCSRCGHEHILAAHD</sequence>
<dbReference type="EMBL" id="WKKI01000005">
    <property type="protein sequence ID" value="MRX71495.1"/>
    <property type="molecule type" value="Genomic_DNA"/>
</dbReference>
<dbReference type="AlphaFoldDB" id="A0A7X2LWI2"/>